<dbReference type="Pfam" id="PF13692">
    <property type="entry name" value="Glyco_trans_1_4"/>
    <property type="match status" value="1"/>
</dbReference>
<evidence type="ECO:0000256" key="1">
    <source>
        <dbReference type="ARBA" id="ARBA00022676"/>
    </source>
</evidence>
<keyword evidence="2" id="KW-0808">Transferase</keyword>
<gene>
    <name evidence="3" type="ORF">COV72_03450</name>
</gene>
<evidence type="ECO:0000313" key="3">
    <source>
        <dbReference type="EMBL" id="PIQ89358.1"/>
    </source>
</evidence>
<dbReference type="Gene3D" id="3.40.50.2000">
    <property type="entry name" value="Glycogen Phosphorylase B"/>
    <property type="match status" value="1"/>
</dbReference>
<dbReference type="GO" id="GO:0016757">
    <property type="term" value="F:glycosyltransferase activity"/>
    <property type="evidence" value="ECO:0007669"/>
    <property type="project" value="UniProtKB-KW"/>
</dbReference>
<dbReference type="EMBL" id="PCWA01000047">
    <property type="protein sequence ID" value="PIQ89358.1"/>
    <property type="molecule type" value="Genomic_DNA"/>
</dbReference>
<reference evidence="3 4" key="1">
    <citation type="submission" date="2017-09" db="EMBL/GenBank/DDBJ databases">
        <title>Depth-based differentiation of microbial function through sediment-hosted aquifers and enrichment of novel symbionts in the deep terrestrial subsurface.</title>
        <authorList>
            <person name="Probst A.J."/>
            <person name="Ladd B."/>
            <person name="Jarett J.K."/>
            <person name="Geller-Mcgrath D.E."/>
            <person name="Sieber C.M."/>
            <person name="Emerson J.B."/>
            <person name="Anantharaman K."/>
            <person name="Thomas B.C."/>
            <person name="Malmstrom R."/>
            <person name="Stieglmeier M."/>
            <person name="Klingl A."/>
            <person name="Woyke T."/>
            <person name="Ryan C.M."/>
            <person name="Banfield J.F."/>
        </authorList>
    </citation>
    <scope>NUCLEOTIDE SEQUENCE [LARGE SCALE GENOMIC DNA]</scope>
    <source>
        <strain evidence="3">CG11_big_fil_rev_8_21_14_0_20_42_13</strain>
    </source>
</reference>
<keyword evidence="1" id="KW-0328">Glycosyltransferase</keyword>
<evidence type="ECO:0000313" key="4">
    <source>
        <dbReference type="Proteomes" id="UP000229641"/>
    </source>
</evidence>
<dbReference type="SUPFAM" id="SSF53756">
    <property type="entry name" value="UDP-Glycosyltransferase/glycogen phosphorylase"/>
    <property type="match status" value="1"/>
</dbReference>
<evidence type="ECO:0008006" key="5">
    <source>
        <dbReference type="Google" id="ProtNLM"/>
    </source>
</evidence>
<feature type="non-terminal residue" evidence="3">
    <location>
        <position position="1"/>
    </location>
</feature>
<organism evidence="3 4">
    <name type="scientific">Candidatus Ghiorseimicrobium undicola</name>
    <dbReference type="NCBI Taxonomy" id="1974746"/>
    <lineage>
        <taxon>Bacteria</taxon>
        <taxon>Pseudomonadati</taxon>
        <taxon>Candidatus Omnitrophota</taxon>
        <taxon>Candidatus Ghiorseimicrobium</taxon>
    </lineage>
</organism>
<accession>A0A2H0LY86</accession>
<dbReference type="PANTHER" id="PTHR12526">
    <property type="entry name" value="GLYCOSYLTRANSFERASE"/>
    <property type="match status" value="1"/>
</dbReference>
<evidence type="ECO:0000256" key="2">
    <source>
        <dbReference type="ARBA" id="ARBA00022679"/>
    </source>
</evidence>
<feature type="non-terminal residue" evidence="3">
    <location>
        <position position="326"/>
    </location>
</feature>
<dbReference type="AlphaFoldDB" id="A0A2H0LY86"/>
<comment type="caution">
    <text evidence="3">The sequence shown here is derived from an EMBL/GenBank/DDBJ whole genome shotgun (WGS) entry which is preliminary data.</text>
</comment>
<sequence>KILYLSVGDRSVASSRTRVYSFVPYLKSGSPGIKARVICYTPSWQCRRILAMQRLNIAQKICAKAYSGAIILSLMAAAPFFDVICIQKVILSRFNMAVLKILNGRIVFDFDDAIYMKKDITHMLRAASCVIVSNNYLREFALKYNPKVYKMISPVKVEGGVRAQKGDEVRLGWIGLPETSAYLYPVLPVLGRLKNEFGNLKMEFMGCAKNGDFDLLGIRCTAWSLDAEKDYLGSLDIGIMPLFNDRWAQGKGGYKLLQYMAMGIPCVASPVGVNREIIKDGINGFLADDEKEWHERLSRLIKNPALRGRMGGEGRRMARELYSYET</sequence>
<proteinExistence type="predicted"/>
<dbReference type="Proteomes" id="UP000229641">
    <property type="component" value="Unassembled WGS sequence"/>
</dbReference>
<dbReference type="PANTHER" id="PTHR12526:SF629">
    <property type="entry name" value="TEICHURONIC ACID BIOSYNTHESIS GLYCOSYLTRANSFERASE TUAH-RELATED"/>
    <property type="match status" value="1"/>
</dbReference>
<protein>
    <recommendedName>
        <fullName evidence="5">Glycosyl transferase family 1 domain-containing protein</fullName>
    </recommendedName>
</protein>
<name>A0A2H0LY86_9BACT</name>